<evidence type="ECO:0000313" key="2">
    <source>
        <dbReference type="Proteomes" id="UP000027178"/>
    </source>
</evidence>
<gene>
    <name evidence="1" type="ORF">KCH_76600</name>
</gene>
<comment type="caution">
    <text evidence="1">The sequence shown here is derived from an EMBL/GenBank/DDBJ whole genome shotgun (WGS) entry which is preliminary data.</text>
</comment>
<evidence type="ECO:0000313" key="1">
    <source>
        <dbReference type="EMBL" id="KDN80611.1"/>
    </source>
</evidence>
<proteinExistence type="predicted"/>
<organism evidence="1 2">
    <name type="scientific">Kitasatospora cheerisanensis KCTC 2395</name>
    <dbReference type="NCBI Taxonomy" id="1348663"/>
    <lineage>
        <taxon>Bacteria</taxon>
        <taxon>Bacillati</taxon>
        <taxon>Actinomycetota</taxon>
        <taxon>Actinomycetes</taxon>
        <taxon>Kitasatosporales</taxon>
        <taxon>Streptomycetaceae</taxon>
        <taxon>Kitasatospora</taxon>
    </lineage>
</organism>
<dbReference type="HOGENOM" id="CLU_2633386_0_0_11"/>
<dbReference type="InterPro" id="IPR029024">
    <property type="entry name" value="TerB-like"/>
</dbReference>
<accession>A0A066YRA9</accession>
<dbReference type="RefSeq" id="WP_051653834.1">
    <property type="nucleotide sequence ID" value="NZ_KK853997.1"/>
</dbReference>
<dbReference type="EMBL" id="JNBY01000169">
    <property type="protein sequence ID" value="KDN80611.1"/>
    <property type="molecule type" value="Genomic_DNA"/>
</dbReference>
<reference evidence="1 2" key="1">
    <citation type="submission" date="2014-05" db="EMBL/GenBank/DDBJ databases">
        <title>Draft Genome Sequence of Kitasatospora cheerisanensis KCTC 2395.</title>
        <authorList>
            <person name="Nam D.H."/>
        </authorList>
    </citation>
    <scope>NUCLEOTIDE SEQUENCE [LARGE SCALE GENOMIC DNA]</scope>
    <source>
        <strain evidence="1 2">KCTC 2395</strain>
    </source>
</reference>
<protein>
    <recommendedName>
        <fullName evidence="3">Co-chaperone DjlA N-terminal domain-containing protein</fullName>
    </recommendedName>
</protein>
<evidence type="ECO:0008006" key="3">
    <source>
        <dbReference type="Google" id="ProtNLM"/>
    </source>
</evidence>
<dbReference type="Proteomes" id="UP000027178">
    <property type="component" value="Unassembled WGS sequence"/>
</dbReference>
<name>A0A066YRA9_9ACTN</name>
<keyword evidence="2" id="KW-1185">Reference proteome</keyword>
<dbReference type="Gene3D" id="1.10.3680.10">
    <property type="entry name" value="TerB-like"/>
    <property type="match status" value="1"/>
</dbReference>
<sequence length="77" mass="8275">MAEADACAGPGTGMWLFRQDWTFTAVPDFGGIRIYAKALLVAVKGDGVLAPGERDRVLGYMATLIGGNREFLRELVA</sequence>
<dbReference type="AlphaFoldDB" id="A0A066YRA9"/>